<protein>
    <submittedName>
        <fullName evidence="1">Uncharacterized protein</fullName>
    </submittedName>
</protein>
<dbReference type="EMBL" id="CADCUV010000011">
    <property type="protein sequence ID" value="CAA9384463.1"/>
    <property type="molecule type" value="Genomic_DNA"/>
</dbReference>
<gene>
    <name evidence="1" type="ORF">AVDCRST_MAG22-170</name>
</gene>
<name>A0A6J4NCZ9_9ACTN</name>
<sequence length="34" mass="3791">MDLWAELFIHVSKVLPGEGDPESGAMFSPYLLQL</sequence>
<organism evidence="1">
    <name type="scientific">uncultured Rubrobacteraceae bacterium</name>
    <dbReference type="NCBI Taxonomy" id="349277"/>
    <lineage>
        <taxon>Bacteria</taxon>
        <taxon>Bacillati</taxon>
        <taxon>Actinomycetota</taxon>
        <taxon>Rubrobacteria</taxon>
        <taxon>Rubrobacterales</taxon>
        <taxon>Rubrobacteraceae</taxon>
        <taxon>environmental samples</taxon>
    </lineage>
</organism>
<accession>A0A6J4NCZ9</accession>
<proteinExistence type="predicted"/>
<evidence type="ECO:0000313" key="1">
    <source>
        <dbReference type="EMBL" id="CAA9384463.1"/>
    </source>
</evidence>
<dbReference type="AlphaFoldDB" id="A0A6J4NCZ9"/>
<reference evidence="1" key="1">
    <citation type="submission" date="2020-02" db="EMBL/GenBank/DDBJ databases">
        <authorList>
            <person name="Meier V. D."/>
        </authorList>
    </citation>
    <scope>NUCLEOTIDE SEQUENCE</scope>
    <source>
        <strain evidence="1">AVDCRST_MAG22</strain>
    </source>
</reference>